<gene>
    <name evidence="3" type="ORF">B9R14_11595</name>
    <name evidence="2" type="ORF">HVS_07435</name>
</gene>
<accession>A0A2K9E0U7</accession>
<dbReference type="GO" id="GO:0016783">
    <property type="term" value="F:sulfurtransferase activity"/>
    <property type="evidence" value="ECO:0007669"/>
    <property type="project" value="InterPro"/>
</dbReference>
<dbReference type="CDD" id="cd01990">
    <property type="entry name" value="LarE-like"/>
    <property type="match status" value="1"/>
</dbReference>
<feature type="active site" description="Nucleophile and sulfur donor" evidence="1">
    <location>
        <position position="175"/>
    </location>
</feature>
<proteinExistence type="predicted"/>
<reference evidence="3 5" key="2">
    <citation type="journal article" date="2018" name="Syst. Appl. Microbiol.">
        <title>Characterization and high-quality draft genome sequence of Herbivorax saccincola A7, an anaerobic, alkaliphilic, thermophilic, cellulolytic, and xylanolytic bacterium.</title>
        <authorList>
            <person name="Aikawa S."/>
            <person name="Baramee S."/>
            <person name="Sermsathanaswadi J."/>
            <person name="Thianheng P."/>
            <person name="Tachaapaikoon C."/>
            <person name="Shikata A."/>
            <person name="Waeonukul R."/>
            <person name="Pason P."/>
            <person name="Ratanakhanokchai K."/>
            <person name="Kosugi A."/>
        </authorList>
    </citation>
    <scope>NUCLEOTIDE SEQUENCE [LARGE SCALE GENOMIC DNA]</scope>
    <source>
        <strain evidence="3 5">A7</strain>
    </source>
</reference>
<dbReference type="EMBL" id="NEMB01000003">
    <property type="protein sequence ID" value="PQQ67328.1"/>
    <property type="molecule type" value="Genomic_DNA"/>
</dbReference>
<evidence type="ECO:0000256" key="1">
    <source>
        <dbReference type="PIRSR" id="PIRSR006661-1"/>
    </source>
</evidence>
<dbReference type="InterPro" id="IPR014729">
    <property type="entry name" value="Rossmann-like_a/b/a_fold"/>
</dbReference>
<organism evidence="2 4">
    <name type="scientific">Acetivibrio saccincola</name>
    <dbReference type="NCBI Taxonomy" id="1677857"/>
    <lineage>
        <taxon>Bacteria</taxon>
        <taxon>Bacillati</taxon>
        <taxon>Bacillota</taxon>
        <taxon>Clostridia</taxon>
        <taxon>Eubacteriales</taxon>
        <taxon>Oscillospiraceae</taxon>
        <taxon>Acetivibrio</taxon>
    </lineage>
</organism>
<sequence>MEIREKLNRLKEILKDMEKVAVAFSGGVDSTFLLKVAHDVLGDGAVAITARSLSFPEREYRETVEFTKKHGIKHIVIDSKELEKEEVYNNSVDRCYYCKYETFSKMFEVLKLKNIKYLLEGSNVDDLSDYRPGLRAIEELKVLSPLKMAGFKKDDIRELSREMNLPTWDKPSFACLSSRFPYGHKITAEKLKMVEEAEEYLLDLGFRQVRVRHHGDIARIEVAPNERLKLLNEKLMDDISDKFSKIGFIYTALDLKGYRTGSMNQTLDLKSK</sequence>
<dbReference type="RefSeq" id="WP_101300724.1">
    <property type="nucleotide sequence ID" value="NZ_CP025197.1"/>
</dbReference>
<dbReference type="PANTHER" id="PTHR43169">
    <property type="entry name" value="EXSB FAMILY PROTEIN"/>
    <property type="match status" value="1"/>
</dbReference>
<dbReference type="Proteomes" id="UP000233534">
    <property type="component" value="Chromosome"/>
</dbReference>
<dbReference type="Proteomes" id="UP000239720">
    <property type="component" value="Unassembled WGS sequence"/>
</dbReference>
<dbReference type="PIRSF" id="PIRSF006661">
    <property type="entry name" value="PP-lp_UCP006661"/>
    <property type="match status" value="1"/>
</dbReference>
<dbReference type="SUPFAM" id="SSF52402">
    <property type="entry name" value="Adenine nucleotide alpha hydrolases-like"/>
    <property type="match status" value="1"/>
</dbReference>
<dbReference type="KEGG" id="hsc:HVS_07435"/>
<dbReference type="PANTHER" id="PTHR43169:SF2">
    <property type="entry name" value="NAD_GMP SYNTHASE DOMAIN-CONTAINING PROTEIN"/>
    <property type="match status" value="1"/>
</dbReference>
<keyword evidence="4" id="KW-1185">Reference proteome</keyword>
<reference evidence="2 4" key="1">
    <citation type="submission" date="2017-12" db="EMBL/GenBank/DDBJ databases">
        <title>Complete genome sequence of Herbivorax saccincola GGR1, a novel Cellulosome-producing hydrolytic bacterium in a thermophilic biogas plant, established by Illumina and Nanopore MinION sequencing.</title>
        <authorList>
            <person name="Pechtl A."/>
            <person name="Ruckert C."/>
            <person name="Koeck D.E."/>
            <person name="Maus I."/>
            <person name="Winkler A."/>
            <person name="Kalinowski J."/>
            <person name="Puhler A."/>
            <person name="Schwarz W.W."/>
            <person name="Zverlov V.V."/>
            <person name="Schluter A."/>
            <person name="Liebl W."/>
        </authorList>
    </citation>
    <scope>NUCLEOTIDE SEQUENCE [LARGE SCALE GENOMIC DNA]</scope>
    <source>
        <strain evidence="2">GGR1</strain>
        <strain evidence="4">SR1</strain>
    </source>
</reference>
<name>A0A2K9E0U7_9FIRM</name>
<dbReference type="NCBIfam" id="TIGR00268">
    <property type="entry name" value="ATP-dependent sacrificial sulfur transferase LarE"/>
    <property type="match status" value="1"/>
</dbReference>
<protein>
    <submittedName>
        <fullName evidence="2">GMP synthase subunit B</fullName>
    </submittedName>
    <submittedName>
        <fullName evidence="3">TIGR00268 family protein</fullName>
    </submittedName>
</protein>
<dbReference type="OrthoDB" id="9776919at2"/>
<dbReference type="InterPro" id="IPR005232">
    <property type="entry name" value="LarE"/>
</dbReference>
<evidence type="ECO:0000313" key="3">
    <source>
        <dbReference type="EMBL" id="PQQ67328.1"/>
    </source>
</evidence>
<evidence type="ECO:0000313" key="4">
    <source>
        <dbReference type="Proteomes" id="UP000233534"/>
    </source>
</evidence>
<dbReference type="InterPro" id="IPR052188">
    <property type="entry name" value="Ni-pincer_cofactor_biosynth"/>
</dbReference>
<dbReference type="Gene3D" id="3.40.50.620">
    <property type="entry name" value="HUPs"/>
    <property type="match status" value="1"/>
</dbReference>
<evidence type="ECO:0000313" key="5">
    <source>
        <dbReference type="Proteomes" id="UP000239720"/>
    </source>
</evidence>
<dbReference type="EMBL" id="CP025197">
    <property type="protein sequence ID" value="AUG57402.1"/>
    <property type="molecule type" value="Genomic_DNA"/>
</dbReference>
<evidence type="ECO:0000313" key="2">
    <source>
        <dbReference type="EMBL" id="AUG57402.1"/>
    </source>
</evidence>
<dbReference type="AlphaFoldDB" id="A0A2K9E0U7"/>